<feature type="non-terminal residue" evidence="1">
    <location>
        <position position="87"/>
    </location>
</feature>
<evidence type="ECO:0000313" key="1">
    <source>
        <dbReference type="EMBL" id="SVB43741.1"/>
    </source>
</evidence>
<dbReference type="AlphaFoldDB" id="A0A382E178"/>
<reference evidence="1" key="1">
    <citation type="submission" date="2018-05" db="EMBL/GenBank/DDBJ databases">
        <authorList>
            <person name="Lanie J.A."/>
            <person name="Ng W.-L."/>
            <person name="Kazmierczak K.M."/>
            <person name="Andrzejewski T.M."/>
            <person name="Davidsen T.M."/>
            <person name="Wayne K.J."/>
            <person name="Tettelin H."/>
            <person name="Glass J.I."/>
            <person name="Rusch D."/>
            <person name="Podicherti R."/>
            <person name="Tsui H.-C.T."/>
            <person name="Winkler M.E."/>
        </authorList>
    </citation>
    <scope>NUCLEOTIDE SEQUENCE</scope>
</reference>
<sequence>MLIINGRQIYLHFTKEHLGTLLYDGFKKVEKDITYKIESGKVYPMTPDSRGELVNALREKKDNFESKIRIEWEDFENNDYGYFIIKV</sequence>
<protein>
    <submittedName>
        <fullName evidence="1">Uncharacterized protein</fullName>
    </submittedName>
</protein>
<dbReference type="EMBL" id="UINC01041875">
    <property type="protein sequence ID" value="SVB43741.1"/>
    <property type="molecule type" value="Genomic_DNA"/>
</dbReference>
<name>A0A382E178_9ZZZZ</name>
<accession>A0A382E178</accession>
<organism evidence="1">
    <name type="scientific">marine metagenome</name>
    <dbReference type="NCBI Taxonomy" id="408172"/>
    <lineage>
        <taxon>unclassified sequences</taxon>
        <taxon>metagenomes</taxon>
        <taxon>ecological metagenomes</taxon>
    </lineage>
</organism>
<proteinExistence type="predicted"/>
<gene>
    <name evidence="1" type="ORF">METZ01_LOCUS196595</name>
</gene>